<accession>A0A401PCU1</accession>
<feature type="region of interest" description="Disordered" evidence="1">
    <location>
        <begin position="200"/>
        <end position="224"/>
    </location>
</feature>
<dbReference type="PANTHER" id="PTHR14553">
    <property type="entry name" value="UNCHARACTERIZED PROTEIN C1ORF50"/>
    <property type="match status" value="1"/>
</dbReference>
<feature type="compositionally biased region" description="Polar residues" evidence="1">
    <location>
        <begin position="211"/>
        <end position="224"/>
    </location>
</feature>
<gene>
    <name evidence="2" type="ORF">scyTo_0005802</name>
</gene>
<proteinExistence type="predicted"/>
<keyword evidence="3" id="KW-1185">Reference proteome</keyword>
<name>A0A401PCU1_SCYTO</name>
<evidence type="ECO:0000256" key="1">
    <source>
        <dbReference type="SAM" id="MobiDB-lite"/>
    </source>
</evidence>
<dbReference type="Pfam" id="PF10504">
    <property type="entry name" value="DUF2452"/>
    <property type="match status" value="1"/>
</dbReference>
<evidence type="ECO:0000313" key="2">
    <source>
        <dbReference type="EMBL" id="GCB70953.1"/>
    </source>
</evidence>
<evidence type="ECO:0000313" key="3">
    <source>
        <dbReference type="Proteomes" id="UP000288216"/>
    </source>
</evidence>
<dbReference type="STRING" id="75743.A0A401PCU1"/>
<sequence length="224" mass="25013">MSHANPEENATNRSAVALVESSANPAGLQLVSTYQTNRVGDPLDIVALAEQIQKADDFVRANACNRLTGIAEQIQYLQEKARKVLEDAKRDADLHHVACNIVKKPGTVYFMYRRDSGQKYFSILSPKDWGQSCPHDFLGAYKLQHDMSWTPYQDIERRDSEISLIDKLLTQQQTLPQSTAPNFRGLDPMILPASKNTLEHSTCPEKEAPISENTTFPDGHTGSI</sequence>
<evidence type="ECO:0008006" key="4">
    <source>
        <dbReference type="Google" id="ProtNLM"/>
    </source>
</evidence>
<dbReference type="EMBL" id="BFAA01001866">
    <property type="protein sequence ID" value="GCB70953.1"/>
    <property type="molecule type" value="Genomic_DNA"/>
</dbReference>
<dbReference type="AlphaFoldDB" id="A0A401PCU1"/>
<dbReference type="Proteomes" id="UP000288216">
    <property type="component" value="Unassembled WGS sequence"/>
</dbReference>
<reference evidence="2 3" key="1">
    <citation type="journal article" date="2018" name="Nat. Ecol. Evol.">
        <title>Shark genomes provide insights into elasmobranch evolution and the origin of vertebrates.</title>
        <authorList>
            <person name="Hara Y"/>
            <person name="Yamaguchi K"/>
            <person name="Onimaru K"/>
            <person name="Kadota M"/>
            <person name="Koyanagi M"/>
            <person name="Keeley SD"/>
            <person name="Tatsumi K"/>
            <person name="Tanaka K"/>
            <person name="Motone F"/>
            <person name="Kageyama Y"/>
            <person name="Nozu R"/>
            <person name="Adachi N"/>
            <person name="Nishimura O"/>
            <person name="Nakagawa R"/>
            <person name="Tanegashima C"/>
            <person name="Kiyatake I"/>
            <person name="Matsumoto R"/>
            <person name="Murakumo K"/>
            <person name="Nishida K"/>
            <person name="Terakita A"/>
            <person name="Kuratani S"/>
            <person name="Sato K"/>
            <person name="Hyodo S Kuraku.S."/>
        </authorList>
    </citation>
    <scope>NUCLEOTIDE SEQUENCE [LARGE SCALE GENOMIC DNA]</scope>
</reference>
<dbReference type="OrthoDB" id="9995764at2759"/>
<protein>
    <recommendedName>
        <fullName evidence="4">DUF2452 domain-containing protein</fullName>
    </recommendedName>
</protein>
<organism evidence="2 3">
    <name type="scientific">Scyliorhinus torazame</name>
    <name type="common">Cloudy catshark</name>
    <name type="synonym">Catulus torazame</name>
    <dbReference type="NCBI Taxonomy" id="75743"/>
    <lineage>
        <taxon>Eukaryota</taxon>
        <taxon>Metazoa</taxon>
        <taxon>Chordata</taxon>
        <taxon>Craniata</taxon>
        <taxon>Vertebrata</taxon>
        <taxon>Chondrichthyes</taxon>
        <taxon>Elasmobranchii</taxon>
        <taxon>Galeomorphii</taxon>
        <taxon>Galeoidea</taxon>
        <taxon>Carcharhiniformes</taxon>
        <taxon>Scyliorhinidae</taxon>
        <taxon>Scyliorhinus</taxon>
    </lineage>
</organism>
<comment type="caution">
    <text evidence="2">The sequence shown here is derived from an EMBL/GenBank/DDBJ whole genome shotgun (WGS) entry which is preliminary data.</text>
</comment>
<dbReference type="InterPro" id="IPR019534">
    <property type="entry name" value="DUF2452"/>
</dbReference>
<dbReference type="OMA" id="KEWGANC"/>
<dbReference type="PANTHER" id="PTHR14553:SF1">
    <property type="entry name" value="SIMILAR TO CHROMOSOME 1 OPEN READING FRAME 50"/>
    <property type="match status" value="1"/>
</dbReference>